<feature type="binding site" evidence="1">
    <location>
        <position position="157"/>
    </location>
    <ligand>
        <name>a divalent metal cation</name>
        <dbReference type="ChEBI" id="CHEBI:60240"/>
        <label>2</label>
    </ligand>
</feature>
<dbReference type="GO" id="GO:0016788">
    <property type="term" value="F:hydrolase activity, acting on ester bonds"/>
    <property type="evidence" value="ECO:0007669"/>
    <property type="project" value="InterPro"/>
</dbReference>
<sequence length="263" mass="30109">MKKVAKENTKKILDIHTHNLKSDERSIYNYPLLWISPIHMPPAPNPEADIKRKLALQQLISAKPSVGGLLDGPVFINKEALKEGHFYSMGIHPWELSQNNLEKQWERMSELQPSKQMIAIGETGLDKLAQASMDLQLSIFKAHVDISETFKLPIIIHCVKAMEELLAVKKEFRAKQPWVWHGFRGKPEQAKQLLKLGFYLSFGAYYPDETMLAVPPERLFLETDNSQLDIEVLLQRAAKVRGVEVEALRKTIQENVQNVFFKA</sequence>
<feature type="binding site" evidence="1">
    <location>
        <position position="181"/>
    </location>
    <ligand>
        <name>a divalent metal cation</name>
        <dbReference type="ChEBI" id="CHEBI:60240"/>
        <label>2</label>
    </ligand>
</feature>
<keyword evidence="3" id="KW-1185">Reference proteome</keyword>
<dbReference type="SUPFAM" id="SSF51556">
    <property type="entry name" value="Metallo-dependent hydrolases"/>
    <property type="match status" value="1"/>
</dbReference>
<dbReference type="InterPro" id="IPR001130">
    <property type="entry name" value="TatD-like"/>
</dbReference>
<dbReference type="InterPro" id="IPR032466">
    <property type="entry name" value="Metal_Hydrolase"/>
</dbReference>
<dbReference type="STRING" id="871325.SAMN05444349_12836"/>
<gene>
    <name evidence="2" type="ORF">SAMN05444349_12836</name>
</gene>
<dbReference type="OrthoDB" id="664222at2"/>
<dbReference type="PANTHER" id="PTHR46124">
    <property type="entry name" value="D-AMINOACYL-TRNA DEACYLASE"/>
    <property type="match status" value="1"/>
</dbReference>
<dbReference type="Proteomes" id="UP000184436">
    <property type="component" value="Unassembled WGS sequence"/>
</dbReference>
<dbReference type="RefSeq" id="WP_025075535.1">
    <property type="nucleotide sequence ID" value="NZ_FQVD01000028.1"/>
</dbReference>
<dbReference type="EMBL" id="FQVD01000028">
    <property type="protein sequence ID" value="SHF64922.1"/>
    <property type="molecule type" value="Genomic_DNA"/>
</dbReference>
<dbReference type="GO" id="GO:0005829">
    <property type="term" value="C:cytosol"/>
    <property type="evidence" value="ECO:0007669"/>
    <property type="project" value="TreeGrafter"/>
</dbReference>
<name>A0A1M5DE20_9BACE</name>
<accession>A0A1M5DE20</accession>
<keyword evidence="1" id="KW-0479">Metal-binding</keyword>
<reference evidence="2 3" key="1">
    <citation type="submission" date="2016-11" db="EMBL/GenBank/DDBJ databases">
        <authorList>
            <person name="Jaros S."/>
            <person name="Januszkiewicz K."/>
            <person name="Wedrychowicz H."/>
        </authorList>
    </citation>
    <scope>NUCLEOTIDE SEQUENCE [LARGE SCALE GENOMIC DNA]</scope>
    <source>
        <strain evidence="2 3">DSM 26883</strain>
    </source>
</reference>
<dbReference type="GO" id="GO:0046872">
    <property type="term" value="F:metal ion binding"/>
    <property type="evidence" value="ECO:0007669"/>
    <property type="project" value="UniProtKB-KW"/>
</dbReference>
<protein>
    <submittedName>
        <fullName evidence="2">TatD DNase family protein</fullName>
    </submittedName>
</protein>
<evidence type="ECO:0000256" key="1">
    <source>
        <dbReference type="PIRSR" id="PIRSR005902-1"/>
    </source>
</evidence>
<evidence type="ECO:0000313" key="2">
    <source>
        <dbReference type="EMBL" id="SHF64922.1"/>
    </source>
</evidence>
<feature type="binding site" evidence="1">
    <location>
        <position position="224"/>
    </location>
    <ligand>
        <name>a divalent metal cation</name>
        <dbReference type="ChEBI" id="CHEBI:60240"/>
        <label>1</label>
    </ligand>
</feature>
<proteinExistence type="predicted"/>
<organism evidence="2 3">
    <name type="scientific">Bacteroides faecichinchillae</name>
    <dbReference type="NCBI Taxonomy" id="871325"/>
    <lineage>
        <taxon>Bacteria</taxon>
        <taxon>Pseudomonadati</taxon>
        <taxon>Bacteroidota</taxon>
        <taxon>Bacteroidia</taxon>
        <taxon>Bacteroidales</taxon>
        <taxon>Bacteroidaceae</taxon>
        <taxon>Bacteroides</taxon>
    </lineage>
</organism>
<feature type="binding site" evidence="1">
    <location>
        <position position="122"/>
    </location>
    <ligand>
        <name>a divalent metal cation</name>
        <dbReference type="ChEBI" id="CHEBI:60240"/>
        <label>1</label>
    </ligand>
</feature>
<dbReference type="Pfam" id="PF01026">
    <property type="entry name" value="TatD_DNase"/>
    <property type="match status" value="1"/>
</dbReference>
<dbReference type="PIRSF" id="PIRSF005902">
    <property type="entry name" value="DNase_TatD"/>
    <property type="match status" value="1"/>
</dbReference>
<evidence type="ECO:0000313" key="3">
    <source>
        <dbReference type="Proteomes" id="UP000184436"/>
    </source>
</evidence>
<dbReference type="Gene3D" id="3.20.20.140">
    <property type="entry name" value="Metal-dependent hydrolases"/>
    <property type="match status" value="1"/>
</dbReference>
<dbReference type="AlphaFoldDB" id="A0A1M5DE20"/>
<dbReference type="PANTHER" id="PTHR46124:SF3">
    <property type="entry name" value="HYDROLASE"/>
    <property type="match status" value="1"/>
</dbReference>